<evidence type="ECO:0000313" key="3">
    <source>
        <dbReference type="Proteomes" id="UP000095280"/>
    </source>
</evidence>
<evidence type="ECO:0000256" key="1">
    <source>
        <dbReference type="SAM" id="MobiDB-lite"/>
    </source>
</evidence>
<name>A0A1I8I3K6_9PLAT</name>
<dbReference type="Gene3D" id="3.40.33.10">
    <property type="entry name" value="CAP"/>
    <property type="match status" value="1"/>
</dbReference>
<feature type="region of interest" description="Disordered" evidence="1">
    <location>
        <begin position="1"/>
        <end position="24"/>
    </location>
</feature>
<dbReference type="InterPro" id="IPR035940">
    <property type="entry name" value="CAP_sf"/>
</dbReference>
<feature type="compositionally biased region" description="Gly residues" evidence="1">
    <location>
        <begin position="1"/>
        <end position="16"/>
    </location>
</feature>
<dbReference type="Proteomes" id="UP000095280">
    <property type="component" value="Unplaced"/>
</dbReference>
<reference evidence="4" key="1">
    <citation type="submission" date="2016-11" db="UniProtKB">
        <authorList>
            <consortium name="WormBaseParasite"/>
        </authorList>
    </citation>
    <scope>IDENTIFICATION</scope>
</reference>
<accession>A0A1I8I3K6</accession>
<evidence type="ECO:0000259" key="2">
    <source>
        <dbReference type="Pfam" id="PF00188"/>
    </source>
</evidence>
<feature type="domain" description="SCP" evidence="2">
    <location>
        <begin position="432"/>
        <end position="537"/>
    </location>
</feature>
<dbReference type="WBParaSite" id="maker-uti_cns_0009510-snap-gene-0.9-mRNA-1">
    <property type="protein sequence ID" value="maker-uti_cns_0009510-snap-gene-0.9-mRNA-1"/>
    <property type="gene ID" value="maker-uti_cns_0009510-snap-gene-0.9"/>
</dbReference>
<dbReference type="AlphaFoldDB" id="A0A1I8I3K6"/>
<dbReference type="SUPFAM" id="SSF55797">
    <property type="entry name" value="PR-1-like"/>
    <property type="match status" value="1"/>
</dbReference>
<keyword evidence="3" id="KW-1185">Reference proteome</keyword>
<evidence type="ECO:0000313" key="4">
    <source>
        <dbReference type="WBParaSite" id="maker-uti_cns_0009510-snap-gene-0.9-mRNA-1"/>
    </source>
</evidence>
<protein>
    <submittedName>
        <fullName evidence="4">SCP domain-containing protein</fullName>
    </submittedName>
</protein>
<dbReference type="Pfam" id="PF00188">
    <property type="entry name" value="CAP"/>
    <property type="match status" value="1"/>
</dbReference>
<dbReference type="InterPro" id="IPR014044">
    <property type="entry name" value="CAP_dom"/>
</dbReference>
<proteinExistence type="predicted"/>
<sequence length="715" mass="78441">GGGGSPVRGGGAGGSGKSNQSSSWSAAPLSAGGLLHLTSRLACHFVPSDSTKVLRPALEAIFSGSFSRVASLCARCGVCRQTQSPAWSIESRARLRLSLSSRCCTGVGLSSCSPDRSLRPIISSAGVSPARRDDRAFTTTEALTVVPAEQLVPDVEHFVLLGRRCQCVCRQRCLRVDDCVDVALLVGLLGWNALRRGPSGQHVRALVVSARDVLKPDVADRQLPHWLRHWLDRGVDLCPVNEALGPAQTVEDSGEVALDRSLADAHHSVVTLEDFESEGLKQVAAQDVRSFVGDVECGFCPDAVERHWKLDLADGLDRRSAVCLQFCARRKQRVPSEGLLERLHVEQRNGSTAVDLQSNQLLFGVDRRDRFHAAHFREMVRLAASSAFLAHRLAFALVSVVASASSALWTCCCGLLMASSWLRLLAQRLHIWREHLAQYAEREANELCYIVHQTDTVWYIKMGDSWLSYQTTENVLPTAWQIVDAWHSTGRSYRSTGACSGENTNCQPYLQIMSDKLDSLGCAYYLCHGVHTFVCYYSHKAAVHGSRVYAVGEPCSACPNSLPLCLNNLCIDKMIVRDPTVPVYKGSDSSQRPFCTRDCETCEQRLIGQCRRCDCSNGGTRRPEATPSNCRCTCPIGYFGRQCQVTLARYKNSVALRLGVRGPGKLSMSLEPDLLQQNQNGELMVYVRAAMVSAIQDPVLCYHSDKLNPKTNPPS</sequence>
<organism evidence="3 4">
    <name type="scientific">Macrostomum lignano</name>
    <dbReference type="NCBI Taxonomy" id="282301"/>
    <lineage>
        <taxon>Eukaryota</taxon>
        <taxon>Metazoa</taxon>
        <taxon>Spiralia</taxon>
        <taxon>Lophotrochozoa</taxon>
        <taxon>Platyhelminthes</taxon>
        <taxon>Rhabditophora</taxon>
        <taxon>Macrostomorpha</taxon>
        <taxon>Macrostomida</taxon>
        <taxon>Macrostomidae</taxon>
        <taxon>Macrostomum</taxon>
    </lineage>
</organism>